<feature type="compositionally biased region" description="Polar residues" evidence="1">
    <location>
        <begin position="49"/>
        <end position="73"/>
    </location>
</feature>
<accession>A0A6N2VD82</accession>
<dbReference type="AlphaFoldDB" id="A0A6N2VD82"/>
<organism evidence="2">
    <name type="scientific">Akkermansia muciniphila</name>
    <dbReference type="NCBI Taxonomy" id="239935"/>
    <lineage>
        <taxon>Bacteria</taxon>
        <taxon>Pseudomonadati</taxon>
        <taxon>Verrucomicrobiota</taxon>
        <taxon>Verrucomicrobiia</taxon>
        <taxon>Verrucomicrobiales</taxon>
        <taxon>Akkermansiaceae</taxon>
        <taxon>Akkermansia</taxon>
    </lineage>
</organism>
<feature type="region of interest" description="Disordered" evidence="1">
    <location>
        <begin position="48"/>
        <end position="73"/>
    </location>
</feature>
<evidence type="ECO:0000256" key="1">
    <source>
        <dbReference type="SAM" id="MobiDB-lite"/>
    </source>
</evidence>
<reference evidence="2" key="1">
    <citation type="submission" date="2019-11" db="EMBL/GenBank/DDBJ databases">
        <authorList>
            <person name="Feng L."/>
        </authorList>
    </citation>
    <scope>NUCLEOTIDE SEQUENCE</scope>
    <source>
        <strain evidence="2">AMuciniphilaLFYP55</strain>
    </source>
</reference>
<feature type="region of interest" description="Disordered" evidence="1">
    <location>
        <begin position="1"/>
        <end position="20"/>
    </location>
</feature>
<dbReference type="EMBL" id="CACRSS010000021">
    <property type="protein sequence ID" value="VYT27880.1"/>
    <property type="molecule type" value="Genomic_DNA"/>
</dbReference>
<protein>
    <submittedName>
        <fullName evidence="2">Uncharacterized protein</fullName>
    </submittedName>
</protein>
<evidence type="ECO:0000313" key="2">
    <source>
        <dbReference type="EMBL" id="VYT27880.1"/>
    </source>
</evidence>
<name>A0A6N2VD82_9BACT</name>
<sequence length="73" mass="7717">MVSPNPERNNGRKCSGGVPARTESFFSRFFPASRPCCCRGCALKCSGKNCPSGNKGKQAQPNSLGNASTNCMD</sequence>
<gene>
    <name evidence="2" type="ORF">AMLFYP55_01457</name>
</gene>
<proteinExistence type="predicted"/>